<reference evidence="4 5" key="2">
    <citation type="journal article" date="2022" name="Mar. Drugs">
        <title>Bioassay-Guided Fractionation Leads to the Detection of Cholic Acid Generated by the Rare Thalassomonas sp.</title>
        <authorList>
            <person name="Pheiffer F."/>
            <person name="Schneider Y.K."/>
            <person name="Hansen E.H."/>
            <person name="Andersen J.H."/>
            <person name="Isaksson J."/>
            <person name="Busche T."/>
            <person name="R C."/>
            <person name="Kalinowski J."/>
            <person name="Zyl L.V."/>
            <person name="Trindade M."/>
        </authorList>
    </citation>
    <scope>NUCLEOTIDE SEQUENCE [LARGE SCALE GENOMIC DNA]</scope>
    <source>
        <strain evidence="4 5">XOM25</strain>
    </source>
</reference>
<keyword evidence="5" id="KW-1185">Reference proteome</keyword>
<evidence type="ECO:0000256" key="1">
    <source>
        <dbReference type="PIRSR" id="PIRSR640198-1"/>
    </source>
</evidence>
<accession>A0AAE9Z670</accession>
<dbReference type="Proteomes" id="UP000032352">
    <property type="component" value="Chromosome"/>
</dbReference>
<proteinExistence type="predicted"/>
<dbReference type="InterPro" id="IPR040198">
    <property type="entry name" value="Fido_containing"/>
</dbReference>
<dbReference type="InterPro" id="IPR003812">
    <property type="entry name" value="Fido"/>
</dbReference>
<dbReference type="Gene3D" id="1.10.3290.10">
    <property type="entry name" value="Fido-like domain"/>
    <property type="match status" value="1"/>
</dbReference>
<keyword evidence="2" id="KW-0547">Nucleotide-binding</keyword>
<evidence type="ECO:0000313" key="5">
    <source>
        <dbReference type="Proteomes" id="UP000032352"/>
    </source>
</evidence>
<dbReference type="EMBL" id="CP059733">
    <property type="protein sequence ID" value="WDE05852.1"/>
    <property type="molecule type" value="Genomic_DNA"/>
</dbReference>
<dbReference type="PANTHER" id="PTHR13504">
    <property type="entry name" value="FIDO DOMAIN-CONTAINING PROTEIN DDB_G0283145"/>
    <property type="match status" value="1"/>
</dbReference>
<dbReference type="Pfam" id="PF02661">
    <property type="entry name" value="Fic"/>
    <property type="match status" value="1"/>
</dbReference>
<dbReference type="GO" id="GO:0005524">
    <property type="term" value="F:ATP binding"/>
    <property type="evidence" value="ECO:0007669"/>
    <property type="project" value="UniProtKB-KW"/>
</dbReference>
<protein>
    <submittedName>
        <fullName evidence="4">Fic family protein</fullName>
    </submittedName>
</protein>
<dbReference type="PROSITE" id="PS51459">
    <property type="entry name" value="FIDO"/>
    <property type="match status" value="1"/>
</dbReference>
<evidence type="ECO:0000256" key="2">
    <source>
        <dbReference type="PIRSR" id="PIRSR640198-2"/>
    </source>
</evidence>
<feature type="active site" evidence="1">
    <location>
        <position position="204"/>
    </location>
</feature>
<dbReference type="PANTHER" id="PTHR13504:SF38">
    <property type="entry name" value="FIDO DOMAIN-CONTAINING PROTEIN"/>
    <property type="match status" value="1"/>
</dbReference>
<reference evidence="4 5" key="1">
    <citation type="journal article" date="2015" name="Genome Announc.">
        <title>Draft Genome Sequences of Marine Isolates of Thalassomonas viridans and Thalassomonas actiniarum.</title>
        <authorList>
            <person name="Olonade I."/>
            <person name="van Zyl L.J."/>
            <person name="Trindade M."/>
        </authorList>
    </citation>
    <scope>NUCLEOTIDE SEQUENCE [LARGE SCALE GENOMIC DNA]</scope>
    <source>
        <strain evidence="4 5">XOM25</strain>
    </source>
</reference>
<evidence type="ECO:0000259" key="3">
    <source>
        <dbReference type="PROSITE" id="PS51459"/>
    </source>
</evidence>
<feature type="domain" description="Fido" evidence="3">
    <location>
        <begin position="113"/>
        <end position="266"/>
    </location>
</feature>
<dbReference type="KEGG" id="tvd:SG34_002645"/>
<dbReference type="InterPro" id="IPR036597">
    <property type="entry name" value="Fido-like_dom_sf"/>
</dbReference>
<dbReference type="RefSeq" id="WP_044836754.1">
    <property type="nucleotide sequence ID" value="NZ_CP059733.1"/>
</dbReference>
<keyword evidence="2" id="KW-0067">ATP-binding</keyword>
<organism evidence="4 5">
    <name type="scientific">Thalassomonas viridans</name>
    <dbReference type="NCBI Taxonomy" id="137584"/>
    <lineage>
        <taxon>Bacteria</taxon>
        <taxon>Pseudomonadati</taxon>
        <taxon>Pseudomonadota</taxon>
        <taxon>Gammaproteobacteria</taxon>
        <taxon>Alteromonadales</taxon>
        <taxon>Colwelliaceae</taxon>
        <taxon>Thalassomonas</taxon>
    </lineage>
</organism>
<dbReference type="SUPFAM" id="SSF140931">
    <property type="entry name" value="Fic-like"/>
    <property type="match status" value="1"/>
</dbReference>
<sequence>MGFKDEYIKRYADVNSVERWYGKKQETILCIIPSKLAEQTFATNIQFELNNFEQPNYGQFSINKFLNRYLAGSRSLRESRLLSRKRLALVTSQIGYIDPEAIDLVKQIDRYQQAREILTANHSLTLEQLLDINRSLEVENQRTGSLRQNQNWIGGKTPLQAAYVCPPPELVEELMHDWLMFINNPDLPGEITAIVGYSQLLLIHPFSDGNGRTSRVFLQSRLEQKYGDIIHPTLYRLHKNEQYIDAVQSTLRETSPLVPLHSFWQESLAWGNELKRRMYQILAEGQAELNARLAMRALSNNARTLLDYLWVQPIVCEAGLGKHFGWDFFTAHNAILELINVNILEAHKIRQPEGAIIYDCAIIFSTWQKLDDEIVQKVEASAA</sequence>
<name>A0AAE9Z670_9GAMM</name>
<feature type="binding site" evidence="2">
    <location>
        <begin position="208"/>
        <end position="215"/>
    </location>
    <ligand>
        <name>ATP</name>
        <dbReference type="ChEBI" id="CHEBI:30616"/>
    </ligand>
</feature>
<evidence type="ECO:0000313" key="4">
    <source>
        <dbReference type="EMBL" id="WDE05852.1"/>
    </source>
</evidence>
<dbReference type="AlphaFoldDB" id="A0AAE9Z670"/>
<gene>
    <name evidence="4" type="ORF">SG34_002645</name>
</gene>